<protein>
    <recommendedName>
        <fullName evidence="3">Protein kinase domain-containing protein</fullName>
    </recommendedName>
</protein>
<keyword evidence="2" id="KW-1185">Reference proteome</keyword>
<comment type="caution">
    <text evidence="1">The sequence shown here is derived from an EMBL/GenBank/DDBJ whole genome shotgun (WGS) entry which is preliminary data.</text>
</comment>
<name>A0A8K0R4E4_9PLEO</name>
<evidence type="ECO:0000313" key="1">
    <source>
        <dbReference type="EMBL" id="KAH7086527.1"/>
    </source>
</evidence>
<dbReference type="Proteomes" id="UP000813461">
    <property type="component" value="Unassembled WGS sequence"/>
</dbReference>
<reference evidence="1" key="1">
    <citation type="journal article" date="2021" name="Nat. Commun.">
        <title>Genetic determinants of endophytism in the Arabidopsis root mycobiome.</title>
        <authorList>
            <person name="Mesny F."/>
            <person name="Miyauchi S."/>
            <person name="Thiergart T."/>
            <person name="Pickel B."/>
            <person name="Atanasova L."/>
            <person name="Karlsson M."/>
            <person name="Huettel B."/>
            <person name="Barry K.W."/>
            <person name="Haridas S."/>
            <person name="Chen C."/>
            <person name="Bauer D."/>
            <person name="Andreopoulos W."/>
            <person name="Pangilinan J."/>
            <person name="LaButti K."/>
            <person name="Riley R."/>
            <person name="Lipzen A."/>
            <person name="Clum A."/>
            <person name="Drula E."/>
            <person name="Henrissat B."/>
            <person name="Kohler A."/>
            <person name="Grigoriev I.V."/>
            <person name="Martin F.M."/>
            <person name="Hacquard S."/>
        </authorList>
    </citation>
    <scope>NUCLEOTIDE SEQUENCE</scope>
    <source>
        <strain evidence="1">MPI-SDFR-AT-0120</strain>
    </source>
</reference>
<evidence type="ECO:0008006" key="3">
    <source>
        <dbReference type="Google" id="ProtNLM"/>
    </source>
</evidence>
<dbReference type="OrthoDB" id="5401170at2759"/>
<organism evidence="1 2">
    <name type="scientific">Paraphoma chrysanthemicola</name>
    <dbReference type="NCBI Taxonomy" id="798071"/>
    <lineage>
        <taxon>Eukaryota</taxon>
        <taxon>Fungi</taxon>
        <taxon>Dikarya</taxon>
        <taxon>Ascomycota</taxon>
        <taxon>Pezizomycotina</taxon>
        <taxon>Dothideomycetes</taxon>
        <taxon>Pleosporomycetidae</taxon>
        <taxon>Pleosporales</taxon>
        <taxon>Pleosporineae</taxon>
        <taxon>Phaeosphaeriaceae</taxon>
        <taxon>Paraphoma</taxon>
    </lineage>
</organism>
<dbReference type="EMBL" id="JAGMVJ010000011">
    <property type="protein sequence ID" value="KAH7086527.1"/>
    <property type="molecule type" value="Genomic_DNA"/>
</dbReference>
<gene>
    <name evidence="1" type="ORF">FB567DRAFT_629571</name>
</gene>
<evidence type="ECO:0000313" key="2">
    <source>
        <dbReference type="Proteomes" id="UP000813461"/>
    </source>
</evidence>
<dbReference type="AlphaFoldDB" id="A0A8K0R4E4"/>
<accession>A0A8K0R4E4</accession>
<sequence>MRPSSCPPLAPFLPSVKLAKRGNDFLGKIIRVGGTQWKITEALCDVKYQRAEEPFEGRQTFACTLLRDKKNKLPGVKDVVVKVKYQVRPGGANKHFIANTLSERTEALTGRLSAREFESALSSLEWWTERHRINKYTRDEIIALDRFAKADCEYIPNLLAWVQRQDMHPGDKEYMPGGYVVLIFMTKLPAKQLDEDFFKMTDVEREEIRQAFKVAYMEICKLGVRVGDSGMRNLMWDDKSKKCYIVDFEDWYELKPERVATAWGDYLFRSWDIADS</sequence>
<proteinExistence type="predicted"/>